<dbReference type="InterPro" id="IPR002110">
    <property type="entry name" value="Ankyrin_rpt"/>
</dbReference>
<reference evidence="5 6" key="1">
    <citation type="journal article" date="2020" name="Genomics">
        <title>Complete, high-quality genomes from long-read metagenomic sequencing of two wolf lichen thalli reveals enigmatic genome architecture.</title>
        <authorList>
            <person name="McKenzie S.K."/>
            <person name="Walston R.F."/>
            <person name="Allen J.L."/>
        </authorList>
    </citation>
    <scope>NUCLEOTIDE SEQUENCE [LARGE SCALE GENOMIC DNA]</scope>
    <source>
        <strain evidence="5">WasteWater2</strain>
    </source>
</reference>
<accession>A0A8H6CH98</accession>
<keyword evidence="1" id="KW-0677">Repeat</keyword>
<proteinExistence type="predicted"/>
<gene>
    <name evidence="5" type="ORF">HO173_013256</name>
</gene>
<dbReference type="AlphaFoldDB" id="A0A8H6CH98"/>
<evidence type="ECO:0000313" key="6">
    <source>
        <dbReference type="Proteomes" id="UP000578531"/>
    </source>
</evidence>
<dbReference type="Proteomes" id="UP000578531">
    <property type="component" value="Unassembled WGS sequence"/>
</dbReference>
<dbReference type="PROSITE" id="PS50297">
    <property type="entry name" value="ANK_REP_REGION"/>
    <property type="match status" value="4"/>
</dbReference>
<evidence type="ECO:0000256" key="2">
    <source>
        <dbReference type="ARBA" id="ARBA00023043"/>
    </source>
</evidence>
<dbReference type="SMART" id="SM00248">
    <property type="entry name" value="ANK"/>
    <property type="match status" value="10"/>
</dbReference>
<dbReference type="Pfam" id="PF12796">
    <property type="entry name" value="Ank_2"/>
    <property type="match status" value="2"/>
</dbReference>
<feature type="repeat" description="ANK" evidence="3">
    <location>
        <begin position="114"/>
        <end position="146"/>
    </location>
</feature>
<organism evidence="5 6">
    <name type="scientific">Letharia columbiana</name>
    <dbReference type="NCBI Taxonomy" id="112416"/>
    <lineage>
        <taxon>Eukaryota</taxon>
        <taxon>Fungi</taxon>
        <taxon>Dikarya</taxon>
        <taxon>Ascomycota</taxon>
        <taxon>Pezizomycotina</taxon>
        <taxon>Lecanoromycetes</taxon>
        <taxon>OSLEUM clade</taxon>
        <taxon>Lecanoromycetidae</taxon>
        <taxon>Lecanorales</taxon>
        <taxon>Lecanorineae</taxon>
        <taxon>Parmeliaceae</taxon>
        <taxon>Letharia</taxon>
    </lineage>
</organism>
<dbReference type="GO" id="GO:0005737">
    <property type="term" value="C:cytoplasm"/>
    <property type="evidence" value="ECO:0007669"/>
    <property type="project" value="TreeGrafter"/>
</dbReference>
<keyword evidence="2 3" id="KW-0040">ANK repeat</keyword>
<dbReference type="Pfam" id="PF00023">
    <property type="entry name" value="Ank"/>
    <property type="match status" value="2"/>
</dbReference>
<dbReference type="PROSITE" id="PS50088">
    <property type="entry name" value="ANK_REPEAT"/>
    <property type="match status" value="5"/>
</dbReference>
<comment type="caution">
    <text evidence="5">The sequence shown here is derived from an EMBL/GenBank/DDBJ whole genome shotgun (WGS) entry which is preliminary data.</text>
</comment>
<evidence type="ECO:0000256" key="3">
    <source>
        <dbReference type="PROSITE-ProRule" id="PRU00023"/>
    </source>
</evidence>
<feature type="repeat" description="ANK" evidence="3">
    <location>
        <begin position="147"/>
        <end position="180"/>
    </location>
</feature>
<feature type="region of interest" description="Disordered" evidence="4">
    <location>
        <begin position="1"/>
        <end position="61"/>
    </location>
</feature>
<dbReference type="PANTHER" id="PTHR24198">
    <property type="entry name" value="ANKYRIN REPEAT AND PROTEIN KINASE DOMAIN-CONTAINING PROTEIN"/>
    <property type="match status" value="1"/>
</dbReference>
<feature type="repeat" description="ANK" evidence="3">
    <location>
        <begin position="181"/>
        <end position="213"/>
    </location>
</feature>
<dbReference type="SUPFAM" id="SSF48403">
    <property type="entry name" value="Ankyrin repeat"/>
    <property type="match status" value="3"/>
</dbReference>
<evidence type="ECO:0000256" key="1">
    <source>
        <dbReference type="ARBA" id="ARBA00022737"/>
    </source>
</evidence>
<protein>
    <recommendedName>
        <fullName evidence="7">Ankyrin</fullName>
    </recommendedName>
</protein>
<feature type="repeat" description="ANK" evidence="3">
    <location>
        <begin position="285"/>
        <end position="311"/>
    </location>
</feature>
<keyword evidence="6" id="KW-1185">Reference proteome</keyword>
<dbReference type="Gene3D" id="1.25.40.20">
    <property type="entry name" value="Ankyrin repeat-containing domain"/>
    <property type="match status" value="3"/>
</dbReference>
<evidence type="ECO:0000256" key="4">
    <source>
        <dbReference type="SAM" id="MobiDB-lite"/>
    </source>
</evidence>
<dbReference type="RefSeq" id="XP_037158030.1">
    <property type="nucleotide sequence ID" value="XM_037315079.1"/>
</dbReference>
<evidence type="ECO:0008006" key="7">
    <source>
        <dbReference type="Google" id="ProtNLM"/>
    </source>
</evidence>
<dbReference type="GeneID" id="59294883"/>
<evidence type="ECO:0000313" key="5">
    <source>
        <dbReference type="EMBL" id="KAF6223156.1"/>
    </source>
</evidence>
<dbReference type="PANTHER" id="PTHR24198:SF165">
    <property type="entry name" value="ANKYRIN REPEAT-CONTAINING PROTEIN-RELATED"/>
    <property type="match status" value="1"/>
</dbReference>
<dbReference type="EMBL" id="JACCJC010000136">
    <property type="protein sequence ID" value="KAF6223156.1"/>
    <property type="molecule type" value="Genomic_DNA"/>
</dbReference>
<feature type="repeat" description="ANK" evidence="3">
    <location>
        <begin position="379"/>
        <end position="411"/>
    </location>
</feature>
<feature type="compositionally biased region" description="Polar residues" evidence="4">
    <location>
        <begin position="14"/>
        <end position="38"/>
    </location>
</feature>
<name>A0A8H6CH98_9LECA</name>
<dbReference type="OrthoDB" id="20872at2759"/>
<dbReference type="InterPro" id="IPR036770">
    <property type="entry name" value="Ankyrin_rpt-contain_sf"/>
</dbReference>
<sequence length="532" mass="57102">MKDINFAMTGPLETASTAIESPTPSPWASPTDAAQVSTFDGEVDGNDYSELDRSPTLAEQDHEPEIRRMLAQEQVHTFMNEEGQTALHLAAKQDAYLTLDVLSRGVDINIRNVNGETPLMCAVNAENIDTVTLLLKNHADVNAVDDQHATCLHFAAMKDESGSITRLLLRRNPDIETMDNIGLTPLFLAAFEGNDAVVRQLLEFGAEPEAKESDGFSALHYACMQANHVFMSRILDKRGPDFEAFYEFLMYGLPANSSHSTISKRRAQIVDSLLAHNADVHASSKGLTPLHISAATAQEQLVNILLSNSASSTGVPVITAYWGLTPETVDLLLTRGANVSTTDCRWNKPALTWTAEIGSPATLKVLLSHGASVHHQDTQGSSALHYAGANARNESIALLLDAGANPNLLDSGGNTPLVRLASGRRFYLAGRWWNPLAAERKEAATLLLGAGCDASVKDMHGNLAVHYAAGNGYRGVLEAIEMAGGDLELLDGSGRTAVEWAKEKGEMEVVSVLKRKRMVRGAGGGAGEAGVQ</sequence>